<dbReference type="OrthoDB" id="186379at2"/>
<evidence type="ECO:0000313" key="5">
    <source>
        <dbReference type="Proteomes" id="UP000446348"/>
    </source>
</evidence>
<dbReference type="Gene3D" id="3.40.190.10">
    <property type="entry name" value="Periplasmic binding protein-like II"/>
    <property type="match status" value="2"/>
</dbReference>
<feature type="domain" description="PBP" evidence="3">
    <location>
        <begin position="62"/>
        <end position="244"/>
    </location>
</feature>
<dbReference type="PROSITE" id="PS51257">
    <property type="entry name" value="PROKAR_LIPOPROTEIN"/>
    <property type="match status" value="1"/>
</dbReference>
<evidence type="ECO:0000313" key="4">
    <source>
        <dbReference type="EMBL" id="NBI79677.1"/>
    </source>
</evidence>
<dbReference type="InterPro" id="IPR052738">
    <property type="entry name" value="ABC-Tungstate_binding"/>
</dbReference>
<dbReference type="RefSeq" id="WP_160210408.1">
    <property type="nucleotide sequence ID" value="NZ_QXWZ01000023.1"/>
</dbReference>
<evidence type="ECO:0000259" key="3">
    <source>
        <dbReference type="Pfam" id="PF12849"/>
    </source>
</evidence>
<feature type="compositionally biased region" description="Low complexity" evidence="1">
    <location>
        <begin position="29"/>
        <end position="38"/>
    </location>
</feature>
<feature type="region of interest" description="Disordered" evidence="1">
    <location>
        <begin position="29"/>
        <end position="62"/>
    </location>
</feature>
<sequence length="317" mass="33734">MKSKKKLICILLAVFMVIGLCACSQTAAPSASSSAPATDPAPAPESAPTPEQPSGSEAPEVENPVIRLSTTTSVNDSGLLPYLQPVFEADTGYKLEITSAGTGAAIEKGRTGDADALLVHAKASEEEFISEGFAKERIPFMYNFFVLVGPADDPVGVKDCTSASEAFQAIANAGQKFISRGDESGTHKAELKIWDKAEIDPAGQSWYVSAGQGMGACLSMAAEEQAYVLTDKATYLAHEKRASLSLLEEAIISYWQNTGCTLLFSTHSLAQAYRLADQVLLFSHGRIVESGPIKQVLTSPVSSEGQDFLKYWTPKGV</sequence>
<dbReference type="Proteomes" id="UP000446348">
    <property type="component" value="Unassembled WGS sequence"/>
</dbReference>
<dbReference type="AlphaFoldDB" id="A0A845RJF6"/>
<reference evidence="4 5" key="1">
    <citation type="submission" date="2018-08" db="EMBL/GenBank/DDBJ databases">
        <title>Murine metabolic-syndrome-specific gut microbial biobank.</title>
        <authorList>
            <person name="Liu C."/>
        </authorList>
    </citation>
    <scope>NUCLEOTIDE SEQUENCE [LARGE SCALE GENOMIC DNA]</scope>
    <source>
        <strain evidence="4 5">X69</strain>
    </source>
</reference>
<proteinExistence type="predicted"/>
<dbReference type="PANTHER" id="PTHR37945:SF1">
    <property type="entry name" value="EXTRACELLULAR TUNGSTATE BINDING PROTEIN"/>
    <property type="match status" value="1"/>
</dbReference>
<protein>
    <submittedName>
        <fullName evidence="4">Tungsten ABC transporter substrate-binding protein</fullName>
    </submittedName>
</protein>
<accession>A0A845RJF6</accession>
<feature type="chain" id="PRO_5032854936" evidence="2">
    <location>
        <begin position="28"/>
        <end position="317"/>
    </location>
</feature>
<feature type="signal peptide" evidence="2">
    <location>
        <begin position="1"/>
        <end position="27"/>
    </location>
</feature>
<dbReference type="SUPFAM" id="SSF52540">
    <property type="entry name" value="P-loop containing nucleoside triphosphate hydrolases"/>
    <property type="match status" value="1"/>
</dbReference>
<organism evidence="4 5">
    <name type="scientific">Anaerotruncus colihominis</name>
    <dbReference type="NCBI Taxonomy" id="169435"/>
    <lineage>
        <taxon>Bacteria</taxon>
        <taxon>Bacillati</taxon>
        <taxon>Bacillota</taxon>
        <taxon>Clostridia</taxon>
        <taxon>Eubacteriales</taxon>
        <taxon>Oscillospiraceae</taxon>
        <taxon>Anaerotruncus</taxon>
    </lineage>
</organism>
<feature type="compositionally biased region" description="Pro residues" evidence="1">
    <location>
        <begin position="39"/>
        <end position="51"/>
    </location>
</feature>
<dbReference type="PANTHER" id="PTHR37945">
    <property type="entry name" value="EXTRACELLULAR TUNGSTATE BINDING PROTEIN"/>
    <property type="match status" value="1"/>
</dbReference>
<evidence type="ECO:0000256" key="2">
    <source>
        <dbReference type="SAM" id="SignalP"/>
    </source>
</evidence>
<dbReference type="Pfam" id="PF12849">
    <property type="entry name" value="PBP_like_2"/>
    <property type="match status" value="1"/>
</dbReference>
<dbReference type="InterPro" id="IPR024370">
    <property type="entry name" value="PBP_domain"/>
</dbReference>
<gene>
    <name evidence="4" type="ORF">D3Z39_12520</name>
</gene>
<evidence type="ECO:0000256" key="1">
    <source>
        <dbReference type="SAM" id="MobiDB-lite"/>
    </source>
</evidence>
<name>A0A845RJF6_9FIRM</name>
<keyword evidence="2" id="KW-0732">Signal</keyword>
<comment type="caution">
    <text evidence="4">The sequence shown here is derived from an EMBL/GenBank/DDBJ whole genome shotgun (WGS) entry which is preliminary data.</text>
</comment>
<dbReference type="InterPro" id="IPR027417">
    <property type="entry name" value="P-loop_NTPase"/>
</dbReference>
<dbReference type="SUPFAM" id="SSF53850">
    <property type="entry name" value="Periplasmic binding protein-like II"/>
    <property type="match status" value="1"/>
</dbReference>
<dbReference type="EMBL" id="QXWZ01000023">
    <property type="protein sequence ID" value="NBI79677.1"/>
    <property type="molecule type" value="Genomic_DNA"/>
</dbReference>